<keyword evidence="2" id="KW-0472">Membrane</keyword>
<proteinExistence type="predicted"/>
<accession>A0A5B9N5Y8</accession>
<organism evidence="3 4">
    <name type="scientific">Proteus phage Saba</name>
    <dbReference type="NCBI Taxonomy" id="2596672"/>
    <lineage>
        <taxon>Viruses</taxon>
        <taxon>Duplodnaviria</taxon>
        <taxon>Heunggongvirae</taxon>
        <taxon>Uroviricota</taxon>
        <taxon>Caudoviricetes</taxon>
        <taxon>Casjensviridae</taxon>
        <taxon>Cenphatecvirus</taxon>
        <taxon>Cenphatecvirus saba</taxon>
    </lineage>
</organism>
<gene>
    <name evidence="3" type="ORF">CPT_Saba_041</name>
</gene>
<dbReference type="EMBL" id="MN062188">
    <property type="protein sequence ID" value="QEG09414.1"/>
    <property type="molecule type" value="Genomic_DNA"/>
</dbReference>
<evidence type="ECO:0000313" key="4">
    <source>
        <dbReference type="Proteomes" id="UP000322840"/>
    </source>
</evidence>
<reference evidence="4" key="1">
    <citation type="submission" date="2019-06" db="EMBL/GenBank/DDBJ databases">
        <title>The Complete Genome of Proteus mirabilis Siphophage Saba.</title>
        <authorList>
            <person name="Nyugen J."/>
            <person name="Harb L."/>
            <person name="Moreland R."/>
            <person name="Liu M."/>
            <person name="Ramsey J."/>
        </authorList>
    </citation>
    <scope>NUCLEOTIDE SEQUENCE [LARGE SCALE GENOMIC DNA]</scope>
</reference>
<protein>
    <submittedName>
        <fullName evidence="3">Lytic esterase</fullName>
    </submittedName>
</protein>
<sequence length="105" mass="11791">MADESGKKPGIRLDLAVNLPTIFTLISIISAGVVYVNDQFNGVRGNQMIAAADIRVLEQRQTQSEREIADLKNNTSQQINQLRVEVREDLREIKDSVRQIADKRG</sequence>
<evidence type="ECO:0000256" key="2">
    <source>
        <dbReference type="SAM" id="Phobius"/>
    </source>
</evidence>
<dbReference type="Proteomes" id="UP000322840">
    <property type="component" value="Segment"/>
</dbReference>
<evidence type="ECO:0000256" key="1">
    <source>
        <dbReference type="SAM" id="Coils"/>
    </source>
</evidence>
<keyword evidence="2" id="KW-0812">Transmembrane</keyword>
<feature type="coiled-coil region" evidence="1">
    <location>
        <begin position="54"/>
        <end position="92"/>
    </location>
</feature>
<keyword evidence="1" id="KW-0175">Coiled coil</keyword>
<name>A0A5B9N5Y8_9CAUD</name>
<keyword evidence="2" id="KW-1133">Transmembrane helix</keyword>
<keyword evidence="4" id="KW-1185">Reference proteome</keyword>
<feature type="transmembrane region" description="Helical" evidence="2">
    <location>
        <begin position="15"/>
        <end position="36"/>
    </location>
</feature>
<evidence type="ECO:0000313" key="3">
    <source>
        <dbReference type="EMBL" id="QEG09414.1"/>
    </source>
</evidence>